<dbReference type="InterPro" id="IPR003439">
    <property type="entry name" value="ABC_transporter-like_ATP-bd"/>
</dbReference>
<keyword evidence="6" id="KW-1185">Reference proteome</keyword>
<dbReference type="PANTHER" id="PTHR45772:SF7">
    <property type="entry name" value="AMINO ACID ABC TRANSPORTER ATP-BINDING PROTEIN"/>
    <property type="match status" value="1"/>
</dbReference>
<keyword evidence="3 5" id="KW-0067">ATP-binding</keyword>
<accession>A0A2T7G996</accession>
<organism evidence="5 6">
    <name type="scientific">Pelagivirga sediminicola</name>
    <dbReference type="NCBI Taxonomy" id="2170575"/>
    <lineage>
        <taxon>Bacteria</taxon>
        <taxon>Pseudomonadati</taxon>
        <taxon>Pseudomonadota</taxon>
        <taxon>Alphaproteobacteria</taxon>
        <taxon>Rhodobacterales</taxon>
        <taxon>Paracoccaceae</taxon>
        <taxon>Pelagivirga</taxon>
    </lineage>
</organism>
<sequence length="247" mass="26925">MTQQENTPLLDVRSVTMAFGGIVAVRDLSFTVTKGEILALMGPNGAGKTTTFNLIAGALLPTSGQIFFDGRDITQTKPDARCKAGIARTFQITQPFDELTVVENVMVATMPYHSSMSQMRKDARRYVQMVGLAERADVMAKGLSTGQRKRLELARAMATRPKLLLMDEVTGGVDQKSIPGLLDLVKSLRDEGQTLIIIEHNMRVINELSDRAIFMNRGARMVEGTPHEVAGHPQVVDLYLGEGGGHA</sequence>
<dbReference type="Pfam" id="PF00005">
    <property type="entry name" value="ABC_tran"/>
    <property type="match status" value="1"/>
</dbReference>
<dbReference type="CDD" id="cd03219">
    <property type="entry name" value="ABC_Mj1267_LivG_branched"/>
    <property type="match status" value="1"/>
</dbReference>
<reference evidence="5 6" key="1">
    <citation type="submission" date="2018-04" db="EMBL/GenBank/DDBJ databases">
        <title>Pelagivirga bohaiensis gen. nov., sp. nov., a bacterium isolated from the Bohai Sea.</title>
        <authorList>
            <person name="Ji X."/>
        </authorList>
    </citation>
    <scope>NUCLEOTIDE SEQUENCE [LARGE SCALE GENOMIC DNA]</scope>
    <source>
        <strain evidence="5 6">BH-SD19</strain>
    </source>
</reference>
<evidence type="ECO:0000256" key="1">
    <source>
        <dbReference type="ARBA" id="ARBA00022448"/>
    </source>
</evidence>
<dbReference type="GO" id="GO:0005524">
    <property type="term" value="F:ATP binding"/>
    <property type="evidence" value="ECO:0007669"/>
    <property type="project" value="UniProtKB-KW"/>
</dbReference>
<evidence type="ECO:0000313" key="6">
    <source>
        <dbReference type="Proteomes" id="UP000244446"/>
    </source>
</evidence>
<comment type="caution">
    <text evidence="5">The sequence shown here is derived from an EMBL/GenBank/DDBJ whole genome shotgun (WGS) entry which is preliminary data.</text>
</comment>
<dbReference type="Gene3D" id="3.40.50.300">
    <property type="entry name" value="P-loop containing nucleotide triphosphate hydrolases"/>
    <property type="match status" value="1"/>
</dbReference>
<dbReference type="GO" id="GO:1903805">
    <property type="term" value="P:L-valine import across plasma membrane"/>
    <property type="evidence" value="ECO:0007669"/>
    <property type="project" value="TreeGrafter"/>
</dbReference>
<keyword evidence="2" id="KW-0547">Nucleotide-binding</keyword>
<feature type="domain" description="ABC transporter" evidence="4">
    <location>
        <begin position="10"/>
        <end position="242"/>
    </location>
</feature>
<evidence type="ECO:0000313" key="5">
    <source>
        <dbReference type="EMBL" id="PVA10958.1"/>
    </source>
</evidence>
<evidence type="ECO:0000256" key="2">
    <source>
        <dbReference type="ARBA" id="ARBA00022741"/>
    </source>
</evidence>
<dbReference type="SUPFAM" id="SSF52540">
    <property type="entry name" value="P-loop containing nucleoside triphosphate hydrolases"/>
    <property type="match status" value="1"/>
</dbReference>
<dbReference type="InterPro" id="IPR003593">
    <property type="entry name" value="AAA+_ATPase"/>
</dbReference>
<gene>
    <name evidence="5" type="ORF">DC366_04005</name>
</gene>
<dbReference type="InterPro" id="IPR027417">
    <property type="entry name" value="P-loop_NTPase"/>
</dbReference>
<dbReference type="RefSeq" id="WP_108690932.1">
    <property type="nucleotide sequence ID" value="NZ_QCYH01000002.1"/>
</dbReference>
<dbReference type="InterPro" id="IPR051120">
    <property type="entry name" value="ABC_AA/LPS_Transport"/>
</dbReference>
<keyword evidence="1" id="KW-0813">Transport</keyword>
<dbReference type="GO" id="GO:0005886">
    <property type="term" value="C:plasma membrane"/>
    <property type="evidence" value="ECO:0007669"/>
    <property type="project" value="TreeGrafter"/>
</dbReference>
<dbReference type="GO" id="GO:0015808">
    <property type="term" value="P:L-alanine transport"/>
    <property type="evidence" value="ECO:0007669"/>
    <property type="project" value="TreeGrafter"/>
</dbReference>
<dbReference type="GO" id="GO:0042941">
    <property type="term" value="P:D-alanine transmembrane transport"/>
    <property type="evidence" value="ECO:0007669"/>
    <property type="project" value="TreeGrafter"/>
</dbReference>
<protein>
    <submittedName>
        <fullName evidence="5">ABC transporter ATP-binding protein</fullName>
    </submittedName>
</protein>
<evidence type="ECO:0000256" key="3">
    <source>
        <dbReference type="ARBA" id="ARBA00022840"/>
    </source>
</evidence>
<dbReference type="OrthoDB" id="9806149at2"/>
<dbReference type="GO" id="GO:0015192">
    <property type="term" value="F:L-phenylalanine transmembrane transporter activity"/>
    <property type="evidence" value="ECO:0007669"/>
    <property type="project" value="TreeGrafter"/>
</dbReference>
<dbReference type="Proteomes" id="UP000244446">
    <property type="component" value="Unassembled WGS sequence"/>
</dbReference>
<name>A0A2T7G996_9RHOB</name>
<dbReference type="GO" id="GO:0005304">
    <property type="term" value="F:L-valine transmembrane transporter activity"/>
    <property type="evidence" value="ECO:0007669"/>
    <property type="project" value="TreeGrafter"/>
</dbReference>
<evidence type="ECO:0000259" key="4">
    <source>
        <dbReference type="PROSITE" id="PS50893"/>
    </source>
</evidence>
<dbReference type="EMBL" id="QCYH01000002">
    <property type="protein sequence ID" value="PVA10958.1"/>
    <property type="molecule type" value="Genomic_DNA"/>
</dbReference>
<dbReference type="GO" id="GO:1903806">
    <property type="term" value="P:L-isoleucine import across plasma membrane"/>
    <property type="evidence" value="ECO:0007669"/>
    <property type="project" value="TreeGrafter"/>
</dbReference>
<dbReference type="PANTHER" id="PTHR45772">
    <property type="entry name" value="CONSERVED COMPONENT OF ABC TRANSPORTER FOR NATURAL AMINO ACIDS-RELATED"/>
    <property type="match status" value="1"/>
</dbReference>
<dbReference type="SMART" id="SM00382">
    <property type="entry name" value="AAA"/>
    <property type="match status" value="1"/>
</dbReference>
<dbReference type="GO" id="GO:0015188">
    <property type="term" value="F:L-isoleucine transmembrane transporter activity"/>
    <property type="evidence" value="ECO:0007669"/>
    <property type="project" value="TreeGrafter"/>
</dbReference>
<proteinExistence type="predicted"/>
<dbReference type="PROSITE" id="PS50893">
    <property type="entry name" value="ABC_TRANSPORTER_2"/>
    <property type="match status" value="1"/>
</dbReference>
<dbReference type="AlphaFoldDB" id="A0A2T7G996"/>
<dbReference type="GO" id="GO:0016887">
    <property type="term" value="F:ATP hydrolysis activity"/>
    <property type="evidence" value="ECO:0007669"/>
    <property type="project" value="InterPro"/>
</dbReference>